<proteinExistence type="predicted"/>
<dbReference type="Gene3D" id="3.40.50.2000">
    <property type="entry name" value="Glycogen Phosphorylase B"/>
    <property type="match status" value="1"/>
</dbReference>
<evidence type="ECO:0000313" key="1">
    <source>
        <dbReference type="EMBL" id="STO93082.1"/>
    </source>
</evidence>
<sequence length="514" mass="59000">MSNPTAGLKLCDEAFLKHFTADFLASLELKDWDKSMGPRDRLSRVKSGSMDIIFVDSGLSYDTEHLLCWGDALSAGGYLALEAIEDCNPQMLADNLEMIFEYQPVTDNRDIWLLRKKPLAAQELLQQNLSTQLLNYPVTDYRVQNALNQLEQSYPRERLAPYTRAQIYNIQGVTEAAVNSWLHYFFRNPQPNLHYFTLLQRLNIGDYPRGFRQREFFLGERHSIRSTIPPSAELLHKCWQGEPLAGKHLVVWSEFGLGDEIMFSQLAHYLKTLKPAQLTFIVQPPIAEIMRSHPDIDQIIDTESWREQSIEFDYWVYPHSILAHVSQPFAELPKRIPYLFADPARVATMAPRIKANTGLKIGLVWRGSPTHENDHCRSIHHLAPVESLLSHNEYQWFCLQKELNEAEQALMERYSVPLIGPNCRDFSDTAAALANLDLLITVDTSVAHLAGAMNVPTFLLLPFVMDWRWGLERENLWYPSIQAFRQSSPLIYWPEVIEQVIKALEGFAGNKKST</sequence>
<dbReference type="SUPFAM" id="SSF53756">
    <property type="entry name" value="UDP-Glycosyltransferase/glycogen phosphorylase"/>
    <property type="match status" value="1"/>
</dbReference>
<protein>
    <submittedName>
        <fullName evidence="1">Lipopolysaccharide heptosyltransferase I</fullName>
    </submittedName>
</protein>
<name>A0A377IY29_9PAST</name>
<reference evidence="1 2" key="1">
    <citation type="submission" date="2018-06" db="EMBL/GenBank/DDBJ databases">
        <authorList>
            <consortium name="Pathogen Informatics"/>
            <person name="Doyle S."/>
        </authorList>
    </citation>
    <scope>NUCLEOTIDE SEQUENCE [LARGE SCALE GENOMIC DNA]</scope>
    <source>
        <strain evidence="1 2">NCTC13335</strain>
    </source>
</reference>
<dbReference type="Proteomes" id="UP000255264">
    <property type="component" value="Unassembled WGS sequence"/>
</dbReference>
<dbReference type="OrthoDB" id="238183at2"/>
<evidence type="ECO:0000313" key="2">
    <source>
        <dbReference type="Proteomes" id="UP000255264"/>
    </source>
</evidence>
<organism evidence="1 2">
    <name type="scientific">Haemophilus pittmaniae</name>
    <dbReference type="NCBI Taxonomy" id="249188"/>
    <lineage>
        <taxon>Bacteria</taxon>
        <taxon>Pseudomonadati</taxon>
        <taxon>Pseudomonadota</taxon>
        <taxon>Gammaproteobacteria</taxon>
        <taxon>Pasteurellales</taxon>
        <taxon>Pasteurellaceae</taxon>
        <taxon>Haemophilus</taxon>
    </lineage>
</organism>
<keyword evidence="1" id="KW-0808">Transferase</keyword>
<gene>
    <name evidence="1" type="ORF">NCTC13335_00946</name>
</gene>
<dbReference type="EMBL" id="UGHS01000004">
    <property type="protein sequence ID" value="STO93082.1"/>
    <property type="molecule type" value="Genomic_DNA"/>
</dbReference>
<dbReference type="RefSeq" id="WP_115003000.1">
    <property type="nucleotide sequence ID" value="NZ_UGHS01000004.1"/>
</dbReference>
<accession>A0A377IY29</accession>
<dbReference type="AlphaFoldDB" id="A0A377IY29"/>
<keyword evidence="2" id="KW-1185">Reference proteome</keyword>
<dbReference type="GO" id="GO:0016740">
    <property type="term" value="F:transferase activity"/>
    <property type="evidence" value="ECO:0007669"/>
    <property type="project" value="UniProtKB-KW"/>
</dbReference>